<evidence type="ECO:0000313" key="4">
    <source>
        <dbReference type="Proteomes" id="UP000325286"/>
    </source>
</evidence>
<dbReference type="EMBL" id="CP042914">
    <property type="protein sequence ID" value="QEG43483.1"/>
    <property type="molecule type" value="Genomic_DNA"/>
</dbReference>
<keyword evidence="4" id="KW-1185">Reference proteome</keyword>
<dbReference type="AlphaFoldDB" id="A0A5B9R9I2"/>
<dbReference type="Pfam" id="PF05137">
    <property type="entry name" value="PilN"/>
    <property type="match status" value="1"/>
</dbReference>
<evidence type="ECO:0000313" key="3">
    <source>
        <dbReference type="EMBL" id="QEG43483.1"/>
    </source>
</evidence>
<dbReference type="Proteomes" id="UP000325286">
    <property type="component" value="Chromosome"/>
</dbReference>
<dbReference type="KEGG" id="rul:UC8_55330"/>
<gene>
    <name evidence="3" type="ORF">UC8_55330</name>
</gene>
<feature type="region of interest" description="Disordered" evidence="1">
    <location>
        <begin position="189"/>
        <end position="208"/>
    </location>
</feature>
<protein>
    <submittedName>
        <fullName evidence="3">Fimbrial assembly protein (PilN)</fullName>
    </submittedName>
</protein>
<feature type="region of interest" description="Disordered" evidence="1">
    <location>
        <begin position="123"/>
        <end position="148"/>
    </location>
</feature>
<keyword evidence="2" id="KW-0472">Membrane</keyword>
<evidence type="ECO:0000256" key="2">
    <source>
        <dbReference type="SAM" id="Phobius"/>
    </source>
</evidence>
<reference evidence="3 4" key="1">
    <citation type="submission" date="2019-08" db="EMBL/GenBank/DDBJ databases">
        <title>Deep-cultivation of Planctomycetes and their phenomic and genomic characterization uncovers novel biology.</title>
        <authorList>
            <person name="Wiegand S."/>
            <person name="Jogler M."/>
            <person name="Boedeker C."/>
            <person name="Pinto D."/>
            <person name="Vollmers J."/>
            <person name="Rivas-Marin E."/>
            <person name="Kohn T."/>
            <person name="Peeters S.H."/>
            <person name="Heuer A."/>
            <person name="Rast P."/>
            <person name="Oberbeckmann S."/>
            <person name="Bunk B."/>
            <person name="Jeske O."/>
            <person name="Meyerdierks A."/>
            <person name="Storesund J.E."/>
            <person name="Kallscheuer N."/>
            <person name="Luecker S."/>
            <person name="Lage O.M."/>
            <person name="Pohl T."/>
            <person name="Merkel B.J."/>
            <person name="Hornburger P."/>
            <person name="Mueller R.-W."/>
            <person name="Bruemmer F."/>
            <person name="Labrenz M."/>
            <person name="Spormann A.M."/>
            <person name="Op den Camp H."/>
            <person name="Overmann J."/>
            <person name="Amann R."/>
            <person name="Jetten M.S.M."/>
            <person name="Mascher T."/>
            <person name="Medema M.H."/>
            <person name="Devos D.P."/>
            <person name="Kaster A.-K."/>
            <person name="Ovreas L."/>
            <person name="Rohde M."/>
            <person name="Galperin M.Y."/>
            <person name="Jogler C."/>
        </authorList>
    </citation>
    <scope>NUCLEOTIDE SEQUENCE [LARGE SCALE GENOMIC DNA]</scope>
    <source>
        <strain evidence="3 4">UC8</strain>
    </source>
</reference>
<keyword evidence="2" id="KW-1133">Transmembrane helix</keyword>
<evidence type="ECO:0000256" key="1">
    <source>
        <dbReference type="SAM" id="MobiDB-lite"/>
    </source>
</evidence>
<name>A0A5B9R9I2_9BACT</name>
<organism evidence="3 4">
    <name type="scientific">Roseimaritima ulvae</name>
    <dbReference type="NCBI Taxonomy" id="980254"/>
    <lineage>
        <taxon>Bacteria</taxon>
        <taxon>Pseudomonadati</taxon>
        <taxon>Planctomycetota</taxon>
        <taxon>Planctomycetia</taxon>
        <taxon>Pirellulales</taxon>
        <taxon>Pirellulaceae</taxon>
        <taxon>Roseimaritima</taxon>
    </lineage>
</organism>
<feature type="transmembrane region" description="Helical" evidence="2">
    <location>
        <begin position="20"/>
        <end position="43"/>
    </location>
</feature>
<sequence>MQVNLLPEPLQLQRLLRSRLKTWTVMWTVCLLLAVGFCAYGGWQLRRQQRRGLAVQQHIEPLQQQRQRTARLKVELAKLHAQTSATENLLPPDLTLPLLAVLSQSTADVEGDIQTLRLAMQSMRPRPTSPPTHRTPRPSLVSTTSANADPPVRLQVTLHGSASSDQAVSQFVSRLRGYAIFTKVELKSSSETSSTGQGTRAFHLELVH</sequence>
<dbReference type="InterPro" id="IPR007813">
    <property type="entry name" value="PilN"/>
</dbReference>
<dbReference type="RefSeq" id="WP_068129681.1">
    <property type="nucleotide sequence ID" value="NZ_CP042914.1"/>
</dbReference>
<keyword evidence="2" id="KW-0812">Transmembrane</keyword>
<accession>A0A5B9R9I2</accession>
<proteinExistence type="predicted"/>